<comment type="caution">
    <text evidence="12">The sequence shown here is derived from an EMBL/GenBank/DDBJ whole genome shotgun (WGS) entry which is preliminary data.</text>
</comment>
<protein>
    <recommendedName>
        <fullName evidence="10">Pectate lyase</fullName>
        <ecNumber evidence="10">4.2.2.2</ecNumber>
    </recommendedName>
</protein>
<dbReference type="SUPFAM" id="SSF51126">
    <property type="entry name" value="Pectin lyase-like"/>
    <property type="match status" value="1"/>
</dbReference>
<dbReference type="PANTHER" id="PTHR33407:SF9">
    <property type="entry name" value="PECTATE LYASE F-RELATED"/>
    <property type="match status" value="1"/>
</dbReference>
<comment type="subcellular location">
    <subcellularLocation>
        <location evidence="3 10">Secreted</location>
    </subcellularLocation>
</comment>
<comment type="function">
    <text evidence="9 10">Pectinolytic enzyme consist of four classes of enzymes: pectin lyase, polygalacturonase, pectin methylesterase and rhamnogalacturonase. Among pectinolytic enzymes, pectin lyase is the most important in depolymerization of pectin, since it cleaves internal glycosidic bonds of highly methylated pectins. Favors pectate, the anion, over pectin, the methyl ester.</text>
</comment>
<dbReference type="InterPro" id="IPR011050">
    <property type="entry name" value="Pectin_lyase_fold/virulence"/>
</dbReference>
<evidence type="ECO:0000256" key="8">
    <source>
        <dbReference type="ARBA" id="ARBA00023239"/>
    </source>
</evidence>
<dbReference type="Pfam" id="PF03211">
    <property type="entry name" value="Pectate_lyase"/>
    <property type="match status" value="1"/>
</dbReference>
<dbReference type="EMBL" id="QJNS01000275">
    <property type="protein sequence ID" value="RYO80862.1"/>
    <property type="molecule type" value="Genomic_DNA"/>
</dbReference>
<proteinExistence type="inferred from homology"/>
<feature type="chain" id="PRO_5044957196" description="Pectate lyase" evidence="10">
    <location>
        <begin position="17"/>
        <end position="240"/>
    </location>
</feature>
<dbReference type="InterPro" id="IPR012334">
    <property type="entry name" value="Pectin_lyas_fold"/>
</dbReference>
<keyword evidence="8 10" id="KW-0456">Lyase</keyword>
<evidence type="ECO:0000256" key="3">
    <source>
        <dbReference type="ARBA" id="ARBA00004613"/>
    </source>
</evidence>
<comment type="similarity">
    <text evidence="4 10">Belongs to the polysaccharide lyase 3 family.</text>
</comment>
<gene>
    <name evidence="12" type="ORF">DL762_007435</name>
</gene>
<evidence type="ECO:0000256" key="5">
    <source>
        <dbReference type="ARBA" id="ARBA00022525"/>
    </source>
</evidence>
<keyword evidence="13" id="KW-1185">Reference proteome</keyword>
<accession>A0ABY0H015</accession>
<keyword evidence="5 10" id="KW-0964">Secreted</keyword>
<evidence type="ECO:0000256" key="6">
    <source>
        <dbReference type="ARBA" id="ARBA00022729"/>
    </source>
</evidence>
<comment type="cofactor">
    <cofactor evidence="2 10">
        <name>Ca(2+)</name>
        <dbReference type="ChEBI" id="CHEBI:29108"/>
    </cofactor>
</comment>
<feature type="signal peptide" evidence="10">
    <location>
        <begin position="1"/>
        <end position="16"/>
    </location>
</feature>
<organism evidence="12 13">
    <name type="scientific">Monosporascus cannonballus</name>
    <dbReference type="NCBI Taxonomy" id="155416"/>
    <lineage>
        <taxon>Eukaryota</taxon>
        <taxon>Fungi</taxon>
        <taxon>Dikarya</taxon>
        <taxon>Ascomycota</taxon>
        <taxon>Pezizomycotina</taxon>
        <taxon>Sordariomycetes</taxon>
        <taxon>Xylariomycetidae</taxon>
        <taxon>Xylariales</taxon>
        <taxon>Xylariales incertae sedis</taxon>
        <taxon>Monosporascus</taxon>
    </lineage>
</organism>
<evidence type="ECO:0000256" key="7">
    <source>
        <dbReference type="ARBA" id="ARBA00022837"/>
    </source>
</evidence>
<evidence type="ECO:0000256" key="2">
    <source>
        <dbReference type="ARBA" id="ARBA00001913"/>
    </source>
</evidence>
<keyword evidence="6 10" id="KW-0732">Signal</keyword>
<comment type="catalytic activity">
    <reaction evidence="1 10">
        <text>Eliminative cleavage of (1-&gt;4)-alpha-D-galacturonan to give oligosaccharides with 4-deoxy-alpha-D-galact-4-enuronosyl groups at their non-reducing ends.</text>
        <dbReference type="EC" id="4.2.2.2"/>
    </reaction>
</comment>
<evidence type="ECO:0000313" key="12">
    <source>
        <dbReference type="EMBL" id="RYO80862.1"/>
    </source>
</evidence>
<evidence type="ECO:0000256" key="9">
    <source>
        <dbReference type="ARBA" id="ARBA00025679"/>
    </source>
</evidence>
<dbReference type="Proteomes" id="UP000294003">
    <property type="component" value="Unassembled WGS sequence"/>
</dbReference>
<dbReference type="InterPro" id="IPR004898">
    <property type="entry name" value="Pectate_lyase_PlyH/PlyE-like"/>
</dbReference>
<reference evidence="12 13" key="1">
    <citation type="submission" date="2018-06" db="EMBL/GenBank/DDBJ databases">
        <title>Complete Genomes of Monosporascus.</title>
        <authorList>
            <person name="Robinson A.J."/>
            <person name="Natvig D.O."/>
        </authorList>
    </citation>
    <scope>NUCLEOTIDE SEQUENCE [LARGE SCALE GENOMIC DNA]</scope>
    <source>
        <strain evidence="12 13">CBS 609.92</strain>
    </source>
</reference>
<keyword evidence="7 10" id="KW-0106">Calcium</keyword>
<evidence type="ECO:0000256" key="10">
    <source>
        <dbReference type="RuleBase" id="RU367009"/>
    </source>
</evidence>
<evidence type="ECO:0000256" key="11">
    <source>
        <dbReference type="SAM" id="MobiDB-lite"/>
    </source>
</evidence>
<feature type="region of interest" description="Disordered" evidence="11">
    <location>
        <begin position="211"/>
        <end position="230"/>
    </location>
</feature>
<name>A0ABY0H015_9PEZI</name>
<dbReference type="PANTHER" id="PTHR33407">
    <property type="entry name" value="PECTATE LYASE F-RELATED"/>
    <property type="match status" value="1"/>
</dbReference>
<sequence>MKQATVLAFVSGAVAAVTTTLPASAGVTSEPTAIPVSGEHDGGMMRYEREPAVCQDQNETGEDDAMFILEDGATLSNVIIGASQAEGVHCKGTCTLNNVWWADVCEDAATFKQESGTSYINGGGAFQASDKVFQFNGRGTVVISEFYANDYGKVVRSCGNCKDNGGPRNIVIEDSVAVDGGVLCGINTNYGDTCQISNTCQNDGKSCDRYEGNSNGDEPTKIGSGPDGESCIVSNLTEDC</sequence>
<evidence type="ECO:0000256" key="4">
    <source>
        <dbReference type="ARBA" id="ARBA00006463"/>
    </source>
</evidence>
<evidence type="ECO:0000313" key="13">
    <source>
        <dbReference type="Proteomes" id="UP000294003"/>
    </source>
</evidence>
<evidence type="ECO:0000256" key="1">
    <source>
        <dbReference type="ARBA" id="ARBA00000695"/>
    </source>
</evidence>
<dbReference type="Gene3D" id="2.160.20.10">
    <property type="entry name" value="Single-stranded right-handed beta-helix, Pectin lyase-like"/>
    <property type="match status" value="1"/>
</dbReference>
<dbReference type="EC" id="4.2.2.2" evidence="10"/>